<dbReference type="InterPro" id="IPR020900">
    <property type="entry name" value="Arg_repress_DNA-bd"/>
</dbReference>
<keyword evidence="3 7" id="KW-0963">Cytoplasm</keyword>
<dbReference type="Pfam" id="PF02863">
    <property type="entry name" value="Arg_repressor_C"/>
    <property type="match status" value="1"/>
</dbReference>
<comment type="pathway">
    <text evidence="7">Amino-acid biosynthesis; L-arginine biosynthesis [regulation].</text>
</comment>
<dbReference type="PRINTS" id="PR01467">
    <property type="entry name" value="ARGREPRESSOR"/>
</dbReference>
<evidence type="ECO:0000256" key="3">
    <source>
        <dbReference type="ARBA" id="ARBA00022490"/>
    </source>
</evidence>
<dbReference type="GO" id="GO:1900079">
    <property type="term" value="P:regulation of arginine biosynthetic process"/>
    <property type="evidence" value="ECO:0007669"/>
    <property type="project" value="UniProtKB-UniRule"/>
</dbReference>
<keyword evidence="5 7" id="KW-0238">DNA-binding</keyword>
<dbReference type="Gene3D" id="3.30.1360.40">
    <property type="match status" value="1"/>
</dbReference>
<dbReference type="GO" id="GO:0034618">
    <property type="term" value="F:arginine binding"/>
    <property type="evidence" value="ECO:0007669"/>
    <property type="project" value="InterPro"/>
</dbReference>
<evidence type="ECO:0000256" key="7">
    <source>
        <dbReference type="HAMAP-Rule" id="MF_00173"/>
    </source>
</evidence>
<dbReference type="AlphaFoldDB" id="A0A3S0A5H2"/>
<feature type="domain" description="Arginine repressor C-terminal" evidence="9">
    <location>
        <begin position="79"/>
        <end position="145"/>
    </location>
</feature>
<dbReference type="Proteomes" id="UP000277864">
    <property type="component" value="Unassembled WGS sequence"/>
</dbReference>
<dbReference type="GO" id="GO:0005737">
    <property type="term" value="C:cytoplasm"/>
    <property type="evidence" value="ECO:0007669"/>
    <property type="project" value="UniProtKB-SubCell"/>
</dbReference>
<comment type="subcellular location">
    <subcellularLocation>
        <location evidence="1 7">Cytoplasm</location>
    </subcellularLocation>
</comment>
<dbReference type="RefSeq" id="WP_125943388.1">
    <property type="nucleotide sequence ID" value="NZ_PXZH01000002.1"/>
</dbReference>
<organism evidence="10 11">
    <name type="scientific">Vagococcus humatus</name>
    <dbReference type="NCBI Taxonomy" id="1889241"/>
    <lineage>
        <taxon>Bacteria</taxon>
        <taxon>Bacillati</taxon>
        <taxon>Bacillota</taxon>
        <taxon>Bacilli</taxon>
        <taxon>Lactobacillales</taxon>
        <taxon>Enterococcaceae</taxon>
        <taxon>Vagococcus</taxon>
    </lineage>
</organism>
<comment type="caution">
    <text evidence="10">The sequence shown here is derived from an EMBL/GenBank/DDBJ whole genome shotgun (WGS) entry which is preliminary data.</text>
</comment>
<dbReference type="HAMAP" id="MF_00173">
    <property type="entry name" value="Arg_repressor"/>
    <property type="match status" value="1"/>
</dbReference>
<comment type="similarity">
    <text evidence="2 7">Belongs to the ArgR family.</text>
</comment>
<sequence length="149" mass="17239">MKKSERHELMRQLVTDYQIETQEDFVLLLNQKGVLVTQATISRDIKELQLVKQNHNGRFYYTLPVVKPLGNKQKLHKMLQDSLIQNKQMDKLVALKTIPGSAPALGLLIEDIYDTQLFTLLTDDSKVLIICYTEESAKNLHDIFEQIRV</sequence>
<feature type="domain" description="Arginine repressor DNA-binding" evidence="8">
    <location>
        <begin position="1"/>
        <end position="65"/>
    </location>
</feature>
<evidence type="ECO:0000256" key="1">
    <source>
        <dbReference type="ARBA" id="ARBA00004496"/>
    </source>
</evidence>
<dbReference type="InterPro" id="IPR036251">
    <property type="entry name" value="Arg_repress_C_sf"/>
</dbReference>
<name>A0A3S0A5H2_9ENTE</name>
<dbReference type="SUPFAM" id="SSF46785">
    <property type="entry name" value="Winged helix' DNA-binding domain"/>
    <property type="match status" value="1"/>
</dbReference>
<keyword evidence="6 7" id="KW-0804">Transcription</keyword>
<dbReference type="Pfam" id="PF01316">
    <property type="entry name" value="Arg_repressor"/>
    <property type="match status" value="1"/>
</dbReference>
<dbReference type="SUPFAM" id="SSF55252">
    <property type="entry name" value="C-terminal domain of arginine repressor"/>
    <property type="match status" value="1"/>
</dbReference>
<evidence type="ECO:0000313" key="11">
    <source>
        <dbReference type="Proteomes" id="UP000277864"/>
    </source>
</evidence>
<dbReference type="Gene3D" id="1.10.10.10">
    <property type="entry name" value="Winged helix-like DNA-binding domain superfamily/Winged helix DNA-binding domain"/>
    <property type="match status" value="1"/>
</dbReference>
<reference evidence="10 11" key="1">
    <citation type="submission" date="2018-03" db="EMBL/GenBank/DDBJ databases">
        <authorList>
            <person name="Gulvik C.A."/>
        </authorList>
    </citation>
    <scope>NUCLEOTIDE SEQUENCE [LARGE SCALE GENOMIC DNA]</scope>
    <source>
        <strain evidence="10 11">JCM 31581</strain>
    </source>
</reference>
<evidence type="ECO:0000256" key="5">
    <source>
        <dbReference type="ARBA" id="ARBA00023125"/>
    </source>
</evidence>
<evidence type="ECO:0000259" key="8">
    <source>
        <dbReference type="Pfam" id="PF01316"/>
    </source>
</evidence>
<comment type="function">
    <text evidence="7">Regulates arginine biosynthesis genes.</text>
</comment>
<dbReference type="EMBL" id="PXZH01000002">
    <property type="protein sequence ID" value="RST89454.1"/>
    <property type="molecule type" value="Genomic_DNA"/>
</dbReference>
<dbReference type="OrthoDB" id="9807089at2"/>
<keyword evidence="7" id="KW-0028">Amino-acid biosynthesis</keyword>
<dbReference type="UniPathway" id="UPA00068"/>
<dbReference type="InterPro" id="IPR036390">
    <property type="entry name" value="WH_DNA-bd_sf"/>
</dbReference>
<keyword evidence="7" id="KW-0055">Arginine biosynthesis</keyword>
<dbReference type="GO" id="GO:0003700">
    <property type="term" value="F:DNA-binding transcription factor activity"/>
    <property type="evidence" value="ECO:0007669"/>
    <property type="project" value="UniProtKB-UniRule"/>
</dbReference>
<dbReference type="GO" id="GO:0003677">
    <property type="term" value="F:DNA binding"/>
    <property type="evidence" value="ECO:0007669"/>
    <property type="project" value="UniProtKB-KW"/>
</dbReference>
<protein>
    <recommendedName>
        <fullName evidence="7">Arginine repressor</fullName>
    </recommendedName>
</protein>
<evidence type="ECO:0000259" key="9">
    <source>
        <dbReference type="Pfam" id="PF02863"/>
    </source>
</evidence>
<dbReference type="InterPro" id="IPR001669">
    <property type="entry name" value="Arg_repress"/>
</dbReference>
<keyword evidence="11" id="KW-1185">Reference proteome</keyword>
<dbReference type="PANTHER" id="PTHR34471:SF1">
    <property type="entry name" value="ARGININE REPRESSOR"/>
    <property type="match status" value="1"/>
</dbReference>
<evidence type="ECO:0000256" key="6">
    <source>
        <dbReference type="ARBA" id="ARBA00023163"/>
    </source>
</evidence>
<evidence type="ECO:0000313" key="10">
    <source>
        <dbReference type="EMBL" id="RST89454.1"/>
    </source>
</evidence>
<dbReference type="InterPro" id="IPR020899">
    <property type="entry name" value="Arg_repress_C"/>
</dbReference>
<dbReference type="PANTHER" id="PTHR34471">
    <property type="entry name" value="ARGININE REPRESSOR"/>
    <property type="match status" value="1"/>
</dbReference>
<keyword evidence="7" id="KW-0678">Repressor</keyword>
<gene>
    <name evidence="7" type="primary">argR</name>
    <name evidence="10" type="ORF">C7P63_06720</name>
</gene>
<dbReference type="GO" id="GO:0051259">
    <property type="term" value="P:protein complex oligomerization"/>
    <property type="evidence" value="ECO:0007669"/>
    <property type="project" value="InterPro"/>
</dbReference>
<dbReference type="InterPro" id="IPR036388">
    <property type="entry name" value="WH-like_DNA-bd_sf"/>
</dbReference>
<accession>A0A3S0A5H2</accession>
<evidence type="ECO:0000256" key="4">
    <source>
        <dbReference type="ARBA" id="ARBA00023015"/>
    </source>
</evidence>
<proteinExistence type="inferred from homology"/>
<keyword evidence="4 7" id="KW-0805">Transcription regulation</keyword>
<evidence type="ECO:0000256" key="2">
    <source>
        <dbReference type="ARBA" id="ARBA00008316"/>
    </source>
</evidence>
<dbReference type="GO" id="GO:0006526">
    <property type="term" value="P:L-arginine biosynthetic process"/>
    <property type="evidence" value="ECO:0007669"/>
    <property type="project" value="UniProtKB-UniPathway"/>
</dbReference>